<reference evidence="8" key="1">
    <citation type="submission" date="2022-11" db="EMBL/GenBank/DDBJ databases">
        <title>Centuries of genome instability and evolution in soft-shell clam transmissible cancer (bioRxiv).</title>
        <authorList>
            <person name="Hart S.F.M."/>
            <person name="Yonemitsu M.A."/>
            <person name="Giersch R.M."/>
            <person name="Beal B.F."/>
            <person name="Arriagada G."/>
            <person name="Davis B.W."/>
            <person name="Ostrander E.A."/>
            <person name="Goff S.P."/>
            <person name="Metzger M.J."/>
        </authorList>
    </citation>
    <scope>NUCLEOTIDE SEQUENCE</scope>
    <source>
        <strain evidence="8">MELC-2E11</strain>
        <tissue evidence="8">Siphon/mantle</tissue>
    </source>
</reference>
<dbReference type="Pfam" id="PF05478">
    <property type="entry name" value="Prominin"/>
    <property type="match status" value="1"/>
</dbReference>
<feature type="non-terminal residue" evidence="8">
    <location>
        <position position="1"/>
    </location>
</feature>
<dbReference type="InterPro" id="IPR008795">
    <property type="entry name" value="Prominin"/>
</dbReference>
<name>A0ABY7FH55_MYAAR</name>
<evidence type="ECO:0000256" key="7">
    <source>
        <dbReference type="SAM" id="Phobius"/>
    </source>
</evidence>
<feature type="transmembrane region" description="Helical" evidence="7">
    <location>
        <begin position="232"/>
        <end position="256"/>
    </location>
</feature>
<evidence type="ECO:0000256" key="1">
    <source>
        <dbReference type="ARBA" id="ARBA00004141"/>
    </source>
</evidence>
<dbReference type="EMBL" id="CP111023">
    <property type="protein sequence ID" value="WAR21505.1"/>
    <property type="molecule type" value="Genomic_DNA"/>
</dbReference>
<evidence type="ECO:0000256" key="4">
    <source>
        <dbReference type="ARBA" id="ARBA00022989"/>
    </source>
</evidence>
<dbReference type="PANTHER" id="PTHR22730">
    <property type="entry name" value="PROMININ PROM PROTEIN"/>
    <property type="match status" value="1"/>
</dbReference>
<evidence type="ECO:0000256" key="6">
    <source>
        <dbReference type="ARBA" id="ARBA00023180"/>
    </source>
</evidence>
<dbReference type="PANTHER" id="PTHR22730:SF1">
    <property type="entry name" value="PROMININ-LIKE PROTEIN"/>
    <property type="match status" value="1"/>
</dbReference>
<keyword evidence="5 7" id="KW-0472">Membrane</keyword>
<dbReference type="Proteomes" id="UP001164746">
    <property type="component" value="Chromosome 12"/>
</dbReference>
<feature type="transmembrane region" description="Helical" evidence="7">
    <location>
        <begin position="79"/>
        <end position="103"/>
    </location>
</feature>
<sequence>MYGASLDGDNLPDIIAEEEFPNKVLDFELPLLIGAGLGIIATLLLVPITLCVCCCRCCGRCGGSITSADIGKHKKACQIANGVILLACIGIVGAMAFCVPMSVDRLTGSPGIVLESVEASIEDVITFLHMFLKTDGHSFCDDLPQGGEQSLDVPTQETSSIFSLLPEMIRNSSGDALSSAVSTLDTVPDELDGMVVDILHNFNFSSSDIGLENMLEPVKDGVDLIEDFKPKVFLGSAVLGGWLGVLCVMVLVVSALDTADLPGLADNLTSLADNLTHQDYKSAYEALALNVTFLHTSQEGPLRTQLATLESLLDDVELALTSMKEDVTRLTGSVENITNYIT</sequence>
<evidence type="ECO:0000256" key="3">
    <source>
        <dbReference type="ARBA" id="ARBA00022692"/>
    </source>
</evidence>
<proteinExistence type="inferred from homology"/>
<gene>
    <name evidence="8" type="ORF">MAR_015479</name>
</gene>
<protein>
    <submittedName>
        <fullName evidence="8">Uncharacterized protein</fullName>
    </submittedName>
</protein>
<keyword evidence="6" id="KW-0325">Glycoprotein</keyword>
<keyword evidence="9" id="KW-1185">Reference proteome</keyword>
<comment type="subcellular location">
    <subcellularLocation>
        <location evidence="1">Membrane</location>
        <topology evidence="1">Multi-pass membrane protein</topology>
    </subcellularLocation>
</comment>
<evidence type="ECO:0000313" key="8">
    <source>
        <dbReference type="EMBL" id="WAR21505.1"/>
    </source>
</evidence>
<evidence type="ECO:0000256" key="5">
    <source>
        <dbReference type="ARBA" id="ARBA00023136"/>
    </source>
</evidence>
<keyword evidence="4 7" id="KW-1133">Transmembrane helix</keyword>
<feature type="transmembrane region" description="Helical" evidence="7">
    <location>
        <begin position="31"/>
        <end position="58"/>
    </location>
</feature>
<evidence type="ECO:0000256" key="2">
    <source>
        <dbReference type="ARBA" id="ARBA00006058"/>
    </source>
</evidence>
<keyword evidence="3 7" id="KW-0812">Transmembrane</keyword>
<comment type="similarity">
    <text evidence="2">Belongs to the prominin family.</text>
</comment>
<organism evidence="8 9">
    <name type="scientific">Mya arenaria</name>
    <name type="common">Soft-shell clam</name>
    <dbReference type="NCBI Taxonomy" id="6604"/>
    <lineage>
        <taxon>Eukaryota</taxon>
        <taxon>Metazoa</taxon>
        <taxon>Spiralia</taxon>
        <taxon>Lophotrochozoa</taxon>
        <taxon>Mollusca</taxon>
        <taxon>Bivalvia</taxon>
        <taxon>Autobranchia</taxon>
        <taxon>Heteroconchia</taxon>
        <taxon>Euheterodonta</taxon>
        <taxon>Imparidentia</taxon>
        <taxon>Neoheterodontei</taxon>
        <taxon>Myida</taxon>
        <taxon>Myoidea</taxon>
        <taxon>Myidae</taxon>
        <taxon>Mya</taxon>
    </lineage>
</organism>
<evidence type="ECO:0000313" key="9">
    <source>
        <dbReference type="Proteomes" id="UP001164746"/>
    </source>
</evidence>
<accession>A0ABY7FH55</accession>